<dbReference type="InterPro" id="IPR006016">
    <property type="entry name" value="UspA"/>
</dbReference>
<keyword evidence="3" id="KW-1185">Reference proteome</keyword>
<dbReference type="Pfam" id="PF00582">
    <property type="entry name" value="Usp"/>
    <property type="match status" value="1"/>
</dbReference>
<gene>
    <name evidence="2" type="ORF">A7U43_10395</name>
</gene>
<sequence>MTHTHPPAAVVVGIDESASALHAAEWAVEEAVDRDVRLRLVHVVEPTSAHARPAAAAEVALRAARAAATRTGVPVQIETVIARGSVVGTLVAESAGAYPDVQTHILDVPDDIPTFLLEHDPPVQLMVSGNYGEDAAGRLTGPFGRFALCDTPSSVLLVNR</sequence>
<proteinExistence type="predicted"/>
<feature type="domain" description="UspA" evidence="1">
    <location>
        <begin position="10"/>
        <end position="157"/>
    </location>
</feature>
<dbReference type="STRING" id="1682113.A7U43_10395"/>
<dbReference type="AlphaFoldDB" id="A0A172ULB4"/>
<dbReference type="InterPro" id="IPR014729">
    <property type="entry name" value="Rossmann-like_a/b/a_fold"/>
</dbReference>
<dbReference type="EMBL" id="CP015596">
    <property type="protein sequence ID" value="ANE79680.1"/>
    <property type="molecule type" value="Genomic_DNA"/>
</dbReference>
<dbReference type="Gene3D" id="3.40.50.620">
    <property type="entry name" value="HUPs"/>
    <property type="match status" value="1"/>
</dbReference>
<evidence type="ECO:0000313" key="3">
    <source>
        <dbReference type="Proteomes" id="UP000077143"/>
    </source>
</evidence>
<evidence type="ECO:0000259" key="1">
    <source>
        <dbReference type="Pfam" id="PF00582"/>
    </source>
</evidence>
<dbReference type="KEGG" id="madi:A7U43_10395"/>
<dbReference type="SUPFAM" id="SSF52402">
    <property type="entry name" value="Adenine nucleotide alpha hydrolases-like"/>
    <property type="match status" value="1"/>
</dbReference>
<dbReference type="RefSeq" id="WP_067994431.1">
    <property type="nucleotide sequence ID" value="NZ_CP015596.1"/>
</dbReference>
<evidence type="ECO:0000313" key="2">
    <source>
        <dbReference type="EMBL" id="ANE79680.1"/>
    </source>
</evidence>
<dbReference type="OrthoDB" id="4614783at2"/>
<reference evidence="2 3" key="1">
    <citation type="submission" date="2016-05" db="EMBL/GenBank/DDBJ databases">
        <title>Complete genome sequence of a phthalic acid esters degrading Mycobacterium sp. YC-RL4.</title>
        <authorList>
            <person name="Ren L."/>
            <person name="Fan S."/>
            <person name="Ruth N."/>
            <person name="Jia Y."/>
            <person name="Wang J."/>
            <person name="Qiao C."/>
        </authorList>
    </citation>
    <scope>NUCLEOTIDE SEQUENCE [LARGE SCALE GENOMIC DNA]</scope>
    <source>
        <strain evidence="2 3">YC-RL4</strain>
    </source>
</reference>
<dbReference type="Proteomes" id="UP000077143">
    <property type="component" value="Chromosome"/>
</dbReference>
<accession>A0A172ULB4</accession>
<organism evidence="2 3">
    <name type="scientific">Mycobacterium adipatum</name>
    <dbReference type="NCBI Taxonomy" id="1682113"/>
    <lineage>
        <taxon>Bacteria</taxon>
        <taxon>Bacillati</taxon>
        <taxon>Actinomycetota</taxon>
        <taxon>Actinomycetes</taxon>
        <taxon>Mycobacteriales</taxon>
        <taxon>Mycobacteriaceae</taxon>
        <taxon>Mycobacterium</taxon>
    </lineage>
</organism>
<protein>
    <recommendedName>
        <fullName evidence="1">UspA domain-containing protein</fullName>
    </recommendedName>
</protein>
<name>A0A172ULB4_9MYCO</name>